<protein>
    <submittedName>
        <fullName evidence="1">Uncharacterized protein</fullName>
    </submittedName>
</protein>
<keyword evidence="2" id="KW-1185">Reference proteome</keyword>
<dbReference type="EMBL" id="FMZE01000001">
    <property type="protein sequence ID" value="SDC20972.1"/>
    <property type="molecule type" value="Genomic_DNA"/>
</dbReference>
<dbReference type="AlphaFoldDB" id="A0A1G6JQD9"/>
<accession>A0A1G6JQD9</accession>
<dbReference type="STRING" id="530584.SAMN05421630_101822"/>
<evidence type="ECO:0000313" key="2">
    <source>
        <dbReference type="Proteomes" id="UP000199494"/>
    </source>
</evidence>
<dbReference type="OrthoDB" id="3706998at2"/>
<organism evidence="1 2">
    <name type="scientific">Prauserella marina</name>
    <dbReference type="NCBI Taxonomy" id="530584"/>
    <lineage>
        <taxon>Bacteria</taxon>
        <taxon>Bacillati</taxon>
        <taxon>Actinomycetota</taxon>
        <taxon>Actinomycetes</taxon>
        <taxon>Pseudonocardiales</taxon>
        <taxon>Pseudonocardiaceae</taxon>
        <taxon>Prauserella</taxon>
    </lineage>
</organism>
<proteinExistence type="predicted"/>
<reference evidence="1 2" key="1">
    <citation type="submission" date="2016-10" db="EMBL/GenBank/DDBJ databases">
        <authorList>
            <person name="de Groot N.N."/>
        </authorList>
    </citation>
    <scope>NUCLEOTIDE SEQUENCE [LARGE SCALE GENOMIC DNA]</scope>
    <source>
        <strain evidence="1 2">CGMCC 4.5506</strain>
    </source>
</reference>
<dbReference type="RefSeq" id="WP_143021320.1">
    <property type="nucleotide sequence ID" value="NZ_CP016353.1"/>
</dbReference>
<evidence type="ECO:0000313" key="1">
    <source>
        <dbReference type="EMBL" id="SDC20972.1"/>
    </source>
</evidence>
<gene>
    <name evidence="1" type="ORF">SAMN05421630_101822</name>
</gene>
<sequence>MSALVVAAGALVACSGDEPPQGKPVVPQAWLTSMDEALAEEGDVGDIPVLRAESGCALVDPPEVGESQSRLSGAGVSTFGETGERYICDFGSPPMTLVIGRTETAEDFEATTLSAESPSVTTHQIEGADVDVEDYTYPNGRAEQTAQILDADRNAFVSLQIETKPGSDLPDGWDTRDTAQLLADLVRS</sequence>
<dbReference type="Proteomes" id="UP000199494">
    <property type="component" value="Unassembled WGS sequence"/>
</dbReference>
<name>A0A1G6JQD9_9PSEU</name>